<dbReference type="GeneID" id="19904684"/>
<evidence type="ECO:0000256" key="6">
    <source>
        <dbReference type="ARBA" id="ARBA00023242"/>
    </source>
</evidence>
<dbReference type="Proteomes" id="UP000016924">
    <property type="component" value="Unassembled WGS sequence"/>
</dbReference>
<accession>R7Z1R9</accession>
<dbReference type="eggNOG" id="KOG2712">
    <property type="taxonomic scope" value="Eukaryota"/>
</dbReference>
<dbReference type="GO" id="GO:0005634">
    <property type="term" value="C:nucleus"/>
    <property type="evidence" value="ECO:0007669"/>
    <property type="project" value="UniProtKB-SubCell"/>
</dbReference>
<evidence type="ECO:0000313" key="9">
    <source>
        <dbReference type="EMBL" id="EON67876.1"/>
    </source>
</evidence>
<evidence type="ECO:0000256" key="7">
    <source>
        <dbReference type="SAM" id="MobiDB-lite"/>
    </source>
</evidence>
<evidence type="ECO:0000256" key="4">
    <source>
        <dbReference type="ARBA" id="ARBA00023125"/>
    </source>
</evidence>
<dbReference type="OrthoDB" id="2505440at2759"/>
<dbReference type="InterPro" id="IPR003173">
    <property type="entry name" value="PC4_C"/>
</dbReference>
<dbReference type="AlphaFoldDB" id="R7Z1R9"/>
<evidence type="ECO:0000256" key="5">
    <source>
        <dbReference type="ARBA" id="ARBA00023163"/>
    </source>
</evidence>
<organism evidence="9 10">
    <name type="scientific">Coniosporium apollinis (strain CBS 100218)</name>
    <name type="common">Rock-inhabiting black yeast</name>
    <dbReference type="NCBI Taxonomy" id="1168221"/>
    <lineage>
        <taxon>Eukaryota</taxon>
        <taxon>Fungi</taxon>
        <taxon>Dikarya</taxon>
        <taxon>Ascomycota</taxon>
        <taxon>Pezizomycotina</taxon>
        <taxon>Dothideomycetes</taxon>
        <taxon>Dothideomycetes incertae sedis</taxon>
        <taxon>Coniosporium</taxon>
    </lineage>
</organism>
<feature type="region of interest" description="Disordered" evidence="7">
    <location>
        <begin position="1"/>
        <end position="68"/>
    </location>
</feature>
<dbReference type="InterPro" id="IPR045125">
    <property type="entry name" value="Sub1/Tcp4-like"/>
</dbReference>
<evidence type="ECO:0000313" key="10">
    <source>
        <dbReference type="Proteomes" id="UP000016924"/>
    </source>
</evidence>
<dbReference type="STRING" id="1168221.R7Z1R9"/>
<dbReference type="Pfam" id="PF02229">
    <property type="entry name" value="PC4"/>
    <property type="match status" value="1"/>
</dbReference>
<sequence>MTSTRTKQAARRRKREDDAEEYNSDGGFVVDEDTEDAPKAKKSKTSTKSAAAPKSAAEFGMQKDDNGDEFWEISGKRRVTISTFKGKSMVNIREYYEANGKMLPGKKGITMSIEQYNAVVELLPEIETVLTGRGEKVLRPKYGGNAGIAQKDEVDEVSQAGDQLDSKKNFEATSDEDNED</sequence>
<keyword evidence="5" id="KW-0804">Transcription</keyword>
<keyword evidence="6" id="KW-0539">Nucleus</keyword>
<proteinExistence type="inferred from homology"/>
<dbReference type="PANTHER" id="PTHR13215">
    <property type="entry name" value="RNA POLYMERASE II TRANSCRIPTIONAL COACTIVATOR"/>
    <property type="match status" value="1"/>
</dbReference>
<evidence type="ECO:0000256" key="1">
    <source>
        <dbReference type="ARBA" id="ARBA00004123"/>
    </source>
</evidence>
<dbReference type="InterPro" id="IPR009044">
    <property type="entry name" value="ssDNA-bd_transcriptional_reg"/>
</dbReference>
<dbReference type="SUPFAM" id="SSF54447">
    <property type="entry name" value="ssDNA-binding transcriptional regulator domain"/>
    <property type="match status" value="1"/>
</dbReference>
<keyword evidence="10" id="KW-1185">Reference proteome</keyword>
<keyword evidence="3" id="KW-0805">Transcription regulation</keyword>
<comment type="similarity">
    <text evidence="2">Belongs to the transcriptional coactivator PC4 family.</text>
</comment>
<comment type="subcellular location">
    <subcellularLocation>
        <location evidence="1">Nucleus</location>
    </subcellularLocation>
</comment>
<feature type="region of interest" description="Disordered" evidence="7">
    <location>
        <begin position="149"/>
        <end position="180"/>
    </location>
</feature>
<gene>
    <name evidence="9" type="ORF">W97_07373</name>
</gene>
<keyword evidence="4" id="KW-0238">DNA-binding</keyword>
<dbReference type="GO" id="GO:0060261">
    <property type="term" value="P:positive regulation of transcription initiation by RNA polymerase II"/>
    <property type="evidence" value="ECO:0007669"/>
    <property type="project" value="InterPro"/>
</dbReference>
<feature type="domain" description="Transcriptional coactivator p15 (PC4) C-terminal" evidence="8">
    <location>
        <begin position="71"/>
        <end position="121"/>
    </location>
</feature>
<feature type="compositionally biased region" description="Low complexity" evidence="7">
    <location>
        <begin position="46"/>
        <end position="57"/>
    </location>
</feature>
<dbReference type="Gene3D" id="2.30.31.10">
    <property type="entry name" value="Transcriptional Coactivator Pc4, Chain A"/>
    <property type="match status" value="1"/>
</dbReference>
<dbReference type="HOGENOM" id="CLU_104273_0_0_1"/>
<reference evidence="10" key="1">
    <citation type="submission" date="2012-06" db="EMBL/GenBank/DDBJ databases">
        <title>The genome sequence of Coniosporium apollinis CBS 100218.</title>
        <authorList>
            <consortium name="The Broad Institute Genome Sequencing Platform"/>
            <person name="Cuomo C."/>
            <person name="Gorbushina A."/>
            <person name="Noack S."/>
            <person name="Walker B."/>
            <person name="Young S.K."/>
            <person name="Zeng Q."/>
            <person name="Gargeya S."/>
            <person name="Fitzgerald M."/>
            <person name="Haas B."/>
            <person name="Abouelleil A."/>
            <person name="Alvarado L."/>
            <person name="Arachchi H.M."/>
            <person name="Berlin A.M."/>
            <person name="Chapman S.B."/>
            <person name="Goldberg J."/>
            <person name="Griggs A."/>
            <person name="Gujja S."/>
            <person name="Hansen M."/>
            <person name="Howarth C."/>
            <person name="Imamovic A."/>
            <person name="Larimer J."/>
            <person name="McCowan C."/>
            <person name="Montmayeur A."/>
            <person name="Murphy C."/>
            <person name="Neiman D."/>
            <person name="Pearson M."/>
            <person name="Priest M."/>
            <person name="Roberts A."/>
            <person name="Saif S."/>
            <person name="Shea T."/>
            <person name="Sisk P."/>
            <person name="Sykes S."/>
            <person name="Wortman J."/>
            <person name="Nusbaum C."/>
            <person name="Birren B."/>
        </authorList>
    </citation>
    <scope>NUCLEOTIDE SEQUENCE [LARGE SCALE GENOMIC DNA]</scope>
    <source>
        <strain evidence="10">CBS 100218</strain>
    </source>
</reference>
<dbReference type="GO" id="GO:0003677">
    <property type="term" value="F:DNA binding"/>
    <property type="evidence" value="ECO:0007669"/>
    <property type="project" value="UniProtKB-KW"/>
</dbReference>
<name>R7Z1R9_CONA1</name>
<evidence type="ECO:0000256" key="3">
    <source>
        <dbReference type="ARBA" id="ARBA00023015"/>
    </source>
</evidence>
<dbReference type="EMBL" id="JH767591">
    <property type="protein sequence ID" value="EON67876.1"/>
    <property type="molecule type" value="Genomic_DNA"/>
</dbReference>
<dbReference type="RefSeq" id="XP_007783193.1">
    <property type="nucleotide sequence ID" value="XM_007785003.1"/>
</dbReference>
<dbReference type="GO" id="GO:0003713">
    <property type="term" value="F:transcription coactivator activity"/>
    <property type="evidence" value="ECO:0007669"/>
    <property type="project" value="InterPro"/>
</dbReference>
<protein>
    <recommendedName>
        <fullName evidence="8">Transcriptional coactivator p15 (PC4) C-terminal domain-containing protein</fullName>
    </recommendedName>
</protein>
<evidence type="ECO:0000256" key="2">
    <source>
        <dbReference type="ARBA" id="ARBA00009001"/>
    </source>
</evidence>
<evidence type="ECO:0000259" key="8">
    <source>
        <dbReference type="Pfam" id="PF02229"/>
    </source>
</evidence>
<dbReference type="OMA" id="IREYYVT"/>